<protein>
    <submittedName>
        <fullName evidence="1">Uncharacterized protein</fullName>
    </submittedName>
</protein>
<sequence length="285" mass="31518">MPPTSPSPWRCVVENGREFYALASCPNDPGLEPDLINHCLGRGDQLKHLQHVPVYSNASKIMYANVFCAACHKDLQALRAWQLELRCNRAWQAATVLEHLSRGRYSKLSHALRGPKGLTCKLQIADAASEGFWHEVPGLRECRVASTTCRKSASPRDVMLCSSYTAYVYSPRMFSNYRNFHCFRCASGSASAVECGARPVAYANDAPNLVSRLVMGVRSHFVNPRRCRNRANHIYDPISDKCYEPPVSVSELAADGPSGGTGEPVRTRVLRLVFVVTTAALTAIF</sequence>
<evidence type="ECO:0000313" key="1">
    <source>
        <dbReference type="EMBL" id="KAK8786942.1"/>
    </source>
</evidence>
<dbReference type="EMBL" id="JARKHS020002263">
    <property type="protein sequence ID" value="KAK8786942.1"/>
    <property type="molecule type" value="Genomic_DNA"/>
</dbReference>
<keyword evidence="2" id="KW-1185">Reference proteome</keyword>
<reference evidence="1 2" key="1">
    <citation type="journal article" date="2023" name="Arcadia Sci">
        <title>De novo assembly of a long-read Amblyomma americanum tick genome.</title>
        <authorList>
            <person name="Chou S."/>
            <person name="Poskanzer K.E."/>
            <person name="Rollins M."/>
            <person name="Thuy-Boun P.S."/>
        </authorList>
    </citation>
    <scope>NUCLEOTIDE SEQUENCE [LARGE SCALE GENOMIC DNA]</scope>
    <source>
        <strain evidence="1">F_SG_1</strain>
        <tissue evidence="1">Salivary glands</tissue>
    </source>
</reference>
<organism evidence="1 2">
    <name type="scientific">Amblyomma americanum</name>
    <name type="common">Lone star tick</name>
    <dbReference type="NCBI Taxonomy" id="6943"/>
    <lineage>
        <taxon>Eukaryota</taxon>
        <taxon>Metazoa</taxon>
        <taxon>Ecdysozoa</taxon>
        <taxon>Arthropoda</taxon>
        <taxon>Chelicerata</taxon>
        <taxon>Arachnida</taxon>
        <taxon>Acari</taxon>
        <taxon>Parasitiformes</taxon>
        <taxon>Ixodida</taxon>
        <taxon>Ixodoidea</taxon>
        <taxon>Ixodidae</taxon>
        <taxon>Amblyomminae</taxon>
        <taxon>Amblyomma</taxon>
    </lineage>
</organism>
<accession>A0AAQ4FJZ1</accession>
<gene>
    <name evidence="1" type="ORF">V5799_023275</name>
</gene>
<comment type="caution">
    <text evidence="1">The sequence shown here is derived from an EMBL/GenBank/DDBJ whole genome shotgun (WGS) entry which is preliminary data.</text>
</comment>
<name>A0AAQ4FJZ1_AMBAM</name>
<evidence type="ECO:0000313" key="2">
    <source>
        <dbReference type="Proteomes" id="UP001321473"/>
    </source>
</evidence>
<proteinExistence type="predicted"/>
<dbReference type="Proteomes" id="UP001321473">
    <property type="component" value="Unassembled WGS sequence"/>
</dbReference>
<dbReference type="AlphaFoldDB" id="A0AAQ4FJZ1"/>